<dbReference type="InterPro" id="IPR023393">
    <property type="entry name" value="START-like_dom_sf"/>
</dbReference>
<keyword evidence="3" id="KW-1185">Reference proteome</keyword>
<dbReference type="KEGG" id="span:AWL63_20315"/>
<name>A0A1B3ZHQ9_9SPHN</name>
<reference evidence="2 3" key="1">
    <citation type="submission" date="2016-01" db="EMBL/GenBank/DDBJ databases">
        <title>Complete genome and mega plasmid sequence of Sphingomonas panacis DCY99 elicits systemic resistance in rice to Xanthomonas oryzae.</title>
        <authorList>
            <person name="Kim Y.J."/>
            <person name="Yang D.C."/>
            <person name="Sing P."/>
        </authorList>
    </citation>
    <scope>NUCLEOTIDE SEQUENCE [LARGE SCALE GENOMIC DNA]</scope>
    <source>
        <strain evidence="2 3">DCY99</strain>
    </source>
</reference>
<keyword evidence="1" id="KW-0812">Transmembrane</keyword>
<dbReference type="AlphaFoldDB" id="A0A1B3ZHQ9"/>
<keyword evidence="1" id="KW-1133">Transmembrane helix</keyword>
<evidence type="ECO:0000256" key="1">
    <source>
        <dbReference type="SAM" id="Phobius"/>
    </source>
</evidence>
<dbReference type="Gene3D" id="3.30.530.20">
    <property type="match status" value="1"/>
</dbReference>
<dbReference type="Proteomes" id="UP000094256">
    <property type="component" value="Chromosome"/>
</dbReference>
<dbReference type="SUPFAM" id="SSF55961">
    <property type="entry name" value="Bet v1-like"/>
    <property type="match status" value="1"/>
</dbReference>
<dbReference type="EMBL" id="CP014168">
    <property type="protein sequence ID" value="AOH86967.1"/>
    <property type="molecule type" value="Genomic_DNA"/>
</dbReference>
<dbReference type="RefSeq" id="WP_069207525.1">
    <property type="nucleotide sequence ID" value="NZ_CP014168.1"/>
</dbReference>
<feature type="transmembrane region" description="Helical" evidence="1">
    <location>
        <begin position="20"/>
        <end position="42"/>
    </location>
</feature>
<proteinExistence type="predicted"/>
<feature type="transmembrane region" description="Helical" evidence="1">
    <location>
        <begin position="54"/>
        <end position="72"/>
    </location>
</feature>
<dbReference type="OrthoDB" id="315686at2"/>
<dbReference type="STRING" id="1560345.AWL63_20315"/>
<evidence type="ECO:0000313" key="2">
    <source>
        <dbReference type="EMBL" id="AOH86967.1"/>
    </source>
</evidence>
<evidence type="ECO:0008006" key="4">
    <source>
        <dbReference type="Google" id="ProtNLM"/>
    </source>
</evidence>
<keyword evidence="1" id="KW-0472">Membrane</keyword>
<protein>
    <recommendedName>
        <fullName evidence="4">Polyketide cyclase/dehydrase</fullName>
    </recommendedName>
</protein>
<gene>
    <name evidence="2" type="ORF">AWL63_20315</name>
</gene>
<evidence type="ECO:0000313" key="3">
    <source>
        <dbReference type="Proteomes" id="UP000094256"/>
    </source>
</evidence>
<feature type="transmembrane region" description="Helical" evidence="1">
    <location>
        <begin position="84"/>
        <end position="101"/>
    </location>
</feature>
<sequence>MAMVYGILLYCLIWLPREPTLPFIAGLVFLPMAIASVVTILIDPRAEGSIRRHIRIGWICITALILLTMVLFREAGICVAMASPFFYGGSAFGSWLSCLSLRKLRSRSVVPCIAILPLAGLPVDAIAPAPPHEAEVRTVVDIDAPPAAVWKNTVEIPQIRAAERRWTFSHNIVGVPQPVDARLQGQGVGAVRHLRWTRGVSFEEIVTGWQDNRFLAWRFRFEPQSIPDSVEGHIKVDSAYLKLLGGNYRLAPLAGGRTRLTLTTRYRIATPINAYCVAWGHVFLTDFHRAVLTVIKQRSEAKPLALQSRLQTPSTHPSA</sequence>
<accession>A0A1B3ZHQ9</accession>
<organism evidence="2 3">
    <name type="scientific">Sphingomonas panacis</name>
    <dbReference type="NCBI Taxonomy" id="1560345"/>
    <lineage>
        <taxon>Bacteria</taxon>
        <taxon>Pseudomonadati</taxon>
        <taxon>Pseudomonadota</taxon>
        <taxon>Alphaproteobacteria</taxon>
        <taxon>Sphingomonadales</taxon>
        <taxon>Sphingomonadaceae</taxon>
        <taxon>Sphingomonas</taxon>
    </lineage>
</organism>